<organism evidence="1 2">
    <name type="scientific">Allacma fusca</name>
    <dbReference type="NCBI Taxonomy" id="39272"/>
    <lineage>
        <taxon>Eukaryota</taxon>
        <taxon>Metazoa</taxon>
        <taxon>Ecdysozoa</taxon>
        <taxon>Arthropoda</taxon>
        <taxon>Hexapoda</taxon>
        <taxon>Collembola</taxon>
        <taxon>Symphypleona</taxon>
        <taxon>Sminthuridae</taxon>
        <taxon>Allacma</taxon>
    </lineage>
</organism>
<dbReference type="AlphaFoldDB" id="A0A8J2LE20"/>
<dbReference type="Proteomes" id="UP000708208">
    <property type="component" value="Unassembled WGS sequence"/>
</dbReference>
<protein>
    <submittedName>
        <fullName evidence="1">Uncharacterized protein</fullName>
    </submittedName>
</protein>
<proteinExistence type="predicted"/>
<reference evidence="1" key="1">
    <citation type="submission" date="2021-06" db="EMBL/GenBank/DDBJ databases">
        <authorList>
            <person name="Hodson N. C."/>
            <person name="Mongue J. A."/>
            <person name="Jaron S. K."/>
        </authorList>
    </citation>
    <scope>NUCLEOTIDE SEQUENCE</scope>
</reference>
<name>A0A8J2LE20_9HEXA</name>
<gene>
    <name evidence="1" type="ORF">AFUS01_LOCUS41988</name>
</gene>
<dbReference type="EMBL" id="CAJVCH010564376">
    <property type="protein sequence ID" value="CAG7832300.1"/>
    <property type="molecule type" value="Genomic_DNA"/>
</dbReference>
<keyword evidence="2" id="KW-1185">Reference proteome</keyword>
<evidence type="ECO:0000313" key="2">
    <source>
        <dbReference type="Proteomes" id="UP000708208"/>
    </source>
</evidence>
<sequence length="82" mass="9487">MELLVGTKLVEDDELCGSPKLFVKEVRADRLRKSSFAVLKIISCYHTHASHLQPYREQDRIFVLVSSEDGKLGKRRCLLFYC</sequence>
<evidence type="ECO:0000313" key="1">
    <source>
        <dbReference type="EMBL" id="CAG7832300.1"/>
    </source>
</evidence>
<comment type="caution">
    <text evidence="1">The sequence shown here is derived from an EMBL/GenBank/DDBJ whole genome shotgun (WGS) entry which is preliminary data.</text>
</comment>
<accession>A0A8J2LE20</accession>